<dbReference type="SUPFAM" id="SSF53448">
    <property type="entry name" value="Nucleotide-diphospho-sugar transferases"/>
    <property type="match status" value="1"/>
</dbReference>
<evidence type="ECO:0000256" key="2">
    <source>
        <dbReference type="ARBA" id="ARBA00022676"/>
    </source>
</evidence>
<dbReference type="CDD" id="cd06442">
    <property type="entry name" value="DPM1_like"/>
    <property type="match status" value="1"/>
</dbReference>
<dbReference type="AlphaFoldDB" id="A0A2S6IAZ9"/>
<keyword evidence="6" id="KW-1185">Reference proteome</keyword>
<feature type="domain" description="Glycosyltransferase 2-like" evidence="4">
    <location>
        <begin position="6"/>
        <end position="173"/>
    </location>
</feature>
<dbReference type="RefSeq" id="WP_104419190.1">
    <property type="nucleotide sequence ID" value="NZ_PTJC01000005.1"/>
</dbReference>
<evidence type="ECO:0000313" key="6">
    <source>
        <dbReference type="Proteomes" id="UP000237662"/>
    </source>
</evidence>
<dbReference type="PANTHER" id="PTHR43398:SF1">
    <property type="entry name" value="DOLICHOL-PHOSPHATE MANNOSYLTRANSFERASE SUBUNIT 1"/>
    <property type="match status" value="1"/>
</dbReference>
<dbReference type="GO" id="GO:0009247">
    <property type="term" value="P:glycolipid biosynthetic process"/>
    <property type="evidence" value="ECO:0007669"/>
    <property type="project" value="TreeGrafter"/>
</dbReference>
<dbReference type="PANTHER" id="PTHR43398">
    <property type="entry name" value="DOLICHOL-PHOSPHATE MANNOSYLTRANSFERASE SUBUNIT 1"/>
    <property type="match status" value="1"/>
</dbReference>
<evidence type="ECO:0000313" key="5">
    <source>
        <dbReference type="EMBL" id="PPK88655.1"/>
    </source>
</evidence>
<keyword evidence="3 5" id="KW-0808">Transferase</keyword>
<dbReference type="Gene3D" id="3.90.550.10">
    <property type="entry name" value="Spore Coat Polysaccharide Biosynthesis Protein SpsA, Chain A"/>
    <property type="match status" value="1"/>
</dbReference>
<dbReference type="GO" id="GO:0016020">
    <property type="term" value="C:membrane"/>
    <property type="evidence" value="ECO:0007669"/>
    <property type="project" value="GOC"/>
</dbReference>
<name>A0A2S6IAZ9_9BACT</name>
<dbReference type="InterPro" id="IPR001173">
    <property type="entry name" value="Glyco_trans_2-like"/>
</dbReference>
<evidence type="ECO:0000256" key="3">
    <source>
        <dbReference type="ARBA" id="ARBA00022679"/>
    </source>
</evidence>
<dbReference type="EMBL" id="PTJC01000005">
    <property type="protein sequence ID" value="PPK88655.1"/>
    <property type="molecule type" value="Genomic_DNA"/>
</dbReference>
<sequence length="237" mass="26771">MSDSLVIIPTYNERENISRMVEVVFGLSQPFHLLIVDDGSPDGTGDVVRGLQRRFPDRLHLLERTGKLGLGTAYLDGFRWGLARPEGYRYFFEMDADFSHTPADLIRLRAACHDGDADVAVGSRYTQGGSVENWPMDRIFLSYGASLYTRIVTGMPVKDPTAGFMCYSRPVLEAMDFSEIQCIGYAFQIEMKFTARKLGFKIVEVPITFTDRIAGNSKMHKSIIKEAVLGVLRLRWR</sequence>
<gene>
    <name evidence="5" type="ORF">CLV84_1625</name>
</gene>
<reference evidence="5 6" key="1">
    <citation type="submission" date="2018-02" db="EMBL/GenBank/DDBJ databases">
        <title>Genomic Encyclopedia of Archaeal and Bacterial Type Strains, Phase II (KMG-II): from individual species to whole genera.</title>
        <authorList>
            <person name="Goeker M."/>
        </authorList>
    </citation>
    <scope>NUCLEOTIDE SEQUENCE [LARGE SCALE GENOMIC DNA]</scope>
    <source>
        <strain evidence="5 6">DSM 29526</strain>
    </source>
</reference>
<evidence type="ECO:0000256" key="1">
    <source>
        <dbReference type="ARBA" id="ARBA00006739"/>
    </source>
</evidence>
<accession>A0A2S6IAZ9</accession>
<evidence type="ECO:0000259" key="4">
    <source>
        <dbReference type="Pfam" id="PF00535"/>
    </source>
</evidence>
<proteinExistence type="inferred from homology"/>
<dbReference type="GO" id="GO:0004582">
    <property type="term" value="F:dolichyl-phosphate beta-D-mannosyltransferase activity"/>
    <property type="evidence" value="ECO:0007669"/>
    <property type="project" value="InterPro"/>
</dbReference>
<keyword evidence="2 5" id="KW-0328">Glycosyltransferase</keyword>
<comment type="caution">
    <text evidence="5">The sequence shown here is derived from an EMBL/GenBank/DDBJ whole genome shotgun (WGS) entry which is preliminary data.</text>
</comment>
<dbReference type="FunFam" id="3.90.550.10:FF:000122">
    <property type="entry name" value="Dolichol-phosphate mannosyltransferase subunit 1"/>
    <property type="match status" value="1"/>
</dbReference>
<protein>
    <submittedName>
        <fullName evidence="5">Dolichol-phosphate mannosyltransferase</fullName>
    </submittedName>
</protein>
<dbReference type="OrthoDB" id="9810303at2"/>
<comment type="similarity">
    <text evidence="1">Belongs to the glycosyltransferase 2 family.</text>
</comment>
<organism evidence="5 6">
    <name type="scientific">Neolewinella xylanilytica</name>
    <dbReference type="NCBI Taxonomy" id="1514080"/>
    <lineage>
        <taxon>Bacteria</taxon>
        <taxon>Pseudomonadati</taxon>
        <taxon>Bacteroidota</taxon>
        <taxon>Saprospiria</taxon>
        <taxon>Saprospirales</taxon>
        <taxon>Lewinellaceae</taxon>
        <taxon>Neolewinella</taxon>
    </lineage>
</organism>
<dbReference type="Proteomes" id="UP000237662">
    <property type="component" value="Unassembled WGS sequence"/>
</dbReference>
<dbReference type="InterPro" id="IPR039528">
    <property type="entry name" value="DPM1-like"/>
</dbReference>
<dbReference type="Pfam" id="PF00535">
    <property type="entry name" value="Glycos_transf_2"/>
    <property type="match status" value="1"/>
</dbReference>
<dbReference type="InterPro" id="IPR029044">
    <property type="entry name" value="Nucleotide-diphossugar_trans"/>
</dbReference>